<dbReference type="AlphaFoldDB" id="K5UIV2"/>
<proteinExistence type="predicted"/>
<dbReference type="OrthoDB" id="2757769at2759"/>
<dbReference type="Proteomes" id="UP000008370">
    <property type="component" value="Unassembled WGS sequence"/>
</dbReference>
<feature type="domain" description="SNF2 N-terminal" evidence="3">
    <location>
        <begin position="105"/>
        <end position="237"/>
    </location>
</feature>
<dbReference type="EMBL" id="JH930481">
    <property type="protein sequence ID" value="EKM49461.1"/>
    <property type="molecule type" value="Genomic_DNA"/>
</dbReference>
<organism evidence="4 5">
    <name type="scientific">Phanerochaete carnosa (strain HHB-10118-sp)</name>
    <name type="common">White-rot fungus</name>
    <name type="synonym">Peniophora carnosa</name>
    <dbReference type="NCBI Taxonomy" id="650164"/>
    <lineage>
        <taxon>Eukaryota</taxon>
        <taxon>Fungi</taxon>
        <taxon>Dikarya</taxon>
        <taxon>Basidiomycota</taxon>
        <taxon>Agaricomycotina</taxon>
        <taxon>Agaricomycetes</taxon>
        <taxon>Polyporales</taxon>
        <taxon>Phanerochaetaceae</taxon>
        <taxon>Phanerochaete</taxon>
    </lineage>
</organism>
<dbReference type="RefSeq" id="XP_007402068.1">
    <property type="nucleotide sequence ID" value="XM_007402006.1"/>
</dbReference>
<dbReference type="SUPFAM" id="SSF52540">
    <property type="entry name" value="P-loop containing nucleoside triphosphate hydrolases"/>
    <property type="match status" value="1"/>
</dbReference>
<name>K5UIV2_PHACS</name>
<protein>
    <recommendedName>
        <fullName evidence="3">SNF2 N-terminal domain-containing protein</fullName>
    </recommendedName>
</protein>
<keyword evidence="2" id="KW-0067">ATP-binding</keyword>
<dbReference type="HOGENOM" id="CLU_934170_0_0_1"/>
<keyword evidence="5" id="KW-1185">Reference proteome</keyword>
<evidence type="ECO:0000256" key="1">
    <source>
        <dbReference type="ARBA" id="ARBA00022741"/>
    </source>
</evidence>
<accession>K5UIV2</accession>
<sequence>MVQEHAITDVENNIKDLLESYQKDPEHERIPGIRERELKEWDLDAEIEDLVSKSEVELWRELGIPNGAMPQMARWRDPLLEFTTWGDGEKYCAPERRIQASLKWHQIVGVRKMAESMFDNRKSGFLNLDEVGLGKTLQVISLLAYRINVLAAKEMTGKYLGVFENSDAQLIDGYTLIVVPTTLLPQWVDEMQRWIQYGSIELTSYTGQYSREQRKQWWETFHEVSKVKPRAKVIIATRSVSSLHFCLLPDHADAYTSPTGIFCRCCAGGKYIETVETSRRCLPHAFPLEQPSGNARPR</sequence>
<evidence type="ECO:0000313" key="5">
    <source>
        <dbReference type="Proteomes" id="UP000008370"/>
    </source>
</evidence>
<dbReference type="GeneID" id="18907422"/>
<reference evidence="4 5" key="1">
    <citation type="journal article" date="2012" name="BMC Genomics">
        <title>Comparative genomics of the white-rot fungi, Phanerochaete carnosa and P. chrysosporium, to elucidate the genetic basis of the distinct wood types they colonize.</title>
        <authorList>
            <person name="Suzuki H."/>
            <person name="MacDonald J."/>
            <person name="Syed K."/>
            <person name="Salamov A."/>
            <person name="Hori C."/>
            <person name="Aerts A."/>
            <person name="Henrissat B."/>
            <person name="Wiebenga A."/>
            <person name="vanKuyk P.A."/>
            <person name="Barry K."/>
            <person name="Lindquist E."/>
            <person name="LaButti K."/>
            <person name="Lapidus A."/>
            <person name="Lucas S."/>
            <person name="Coutinho P."/>
            <person name="Gong Y."/>
            <person name="Samejima M."/>
            <person name="Mahadevan R."/>
            <person name="Abou-Zaid M."/>
            <person name="de Vries R.P."/>
            <person name="Igarashi K."/>
            <person name="Yadav J.S."/>
            <person name="Grigoriev I.V."/>
            <person name="Master E.R."/>
        </authorList>
    </citation>
    <scope>NUCLEOTIDE SEQUENCE [LARGE SCALE GENOMIC DNA]</scope>
    <source>
        <strain evidence="4 5">HHB-10118-sp</strain>
    </source>
</reference>
<dbReference type="InParanoid" id="K5UIV2"/>
<gene>
    <name evidence="4" type="ORF">PHACADRAFT_106852</name>
</gene>
<dbReference type="Pfam" id="PF00176">
    <property type="entry name" value="SNF2-rel_dom"/>
    <property type="match status" value="1"/>
</dbReference>
<dbReference type="KEGG" id="pco:PHACADRAFT_106852"/>
<dbReference type="InterPro" id="IPR027417">
    <property type="entry name" value="P-loop_NTPase"/>
</dbReference>
<keyword evidence="1" id="KW-0547">Nucleotide-binding</keyword>
<evidence type="ECO:0000313" key="4">
    <source>
        <dbReference type="EMBL" id="EKM49461.1"/>
    </source>
</evidence>
<dbReference type="STRING" id="650164.K5UIV2"/>
<dbReference type="Gene3D" id="3.40.50.10810">
    <property type="entry name" value="Tandem AAA-ATPase domain"/>
    <property type="match status" value="1"/>
</dbReference>
<dbReference type="PANTHER" id="PTHR10799">
    <property type="entry name" value="SNF2/RAD54 HELICASE FAMILY"/>
    <property type="match status" value="1"/>
</dbReference>
<dbReference type="GO" id="GO:0005524">
    <property type="term" value="F:ATP binding"/>
    <property type="evidence" value="ECO:0007669"/>
    <property type="project" value="InterPro"/>
</dbReference>
<dbReference type="InterPro" id="IPR000330">
    <property type="entry name" value="SNF2_N"/>
</dbReference>
<evidence type="ECO:0000259" key="3">
    <source>
        <dbReference type="Pfam" id="PF00176"/>
    </source>
</evidence>
<evidence type="ECO:0000256" key="2">
    <source>
        <dbReference type="ARBA" id="ARBA00022840"/>
    </source>
</evidence>
<dbReference type="InterPro" id="IPR038718">
    <property type="entry name" value="SNF2-like_sf"/>
</dbReference>